<dbReference type="Gene3D" id="3.10.10.10">
    <property type="entry name" value="HIV Type 1 Reverse Transcriptase, subunit A, domain 1"/>
    <property type="match status" value="1"/>
</dbReference>
<dbReference type="InterPro" id="IPR041588">
    <property type="entry name" value="Integrase_H2C2"/>
</dbReference>
<dbReference type="PROSITE" id="PS50158">
    <property type="entry name" value="ZF_CCHC"/>
    <property type="match status" value="1"/>
</dbReference>
<sequence>MARFLTGLNRDIANVVELQHYIEIVDMVHMAIKVEKQLKRKGTTRSYPTPSTTRWGQSSSKTNPPSRANEPMVPAKANKPMGDTSKGKATESFANRSRDIKCFKCLGRGHTASQCPNRNIMVVRANGEIESEEEELEDEPETVSDNEEEVEHALDGELLVVKRSLSIQSIDDEQQRENIFHTRCQVRGKLCSVIIDGGSCTNVASTLMVEKLNLPTTKHPNPYKLQWLNDGGELNVTKQVLVSFSIGKYFDEVLCDVVPMHAGHLLLGCPWQFDRRVMHDGYSNRYSFKGRNDFQDVFPDEVPSGLPPLRGIKHQIDFVPGAVIPNRPAYRTNPEETKELQRQVNELMEKGYIRESLSPCVVPVLLVPKKDRTWRMCVDCRAVNKITIKYRHPIPRLYDMLDELSGAKLFSKIDLKSGYHQIRMQEGDEWKTAFKTKHGIAIGAVLTQDGRPIAYFSEKLNGAVLNYLVYDKEMYALIRALETWQHYLWPKEFVIHSDHEALKHIKGQHKLNKRHAKWVEYLESFPYVIKYKKGKENIVVDALLRRYTLLSYLESKLLGFALLKDLYATGDDFGEMFVACENVAIDKIYRYDGFLFREGKLCVPRSSIRDVLVHEAHCGGLMGHFGVGKTLGTLQEHFYWSKMKKDVEQIYARKKAEYVKELHRKVRANIEAKTESYTQKANKGRKRVIFEPGDWVWIHMRKEGFPAQ</sequence>
<dbReference type="Proteomes" id="UP000818029">
    <property type="component" value="Chromosome D08"/>
</dbReference>
<evidence type="ECO:0000313" key="10">
    <source>
        <dbReference type="Proteomes" id="UP000818029"/>
    </source>
</evidence>
<reference evidence="10" key="1">
    <citation type="journal article" date="2020" name="Nat. Genet.">
        <title>Genomic diversifications of five Gossypium allopolyploid species and their impact on cotton improvement.</title>
        <authorList>
            <person name="Chen Z.J."/>
            <person name="Sreedasyam A."/>
            <person name="Ando A."/>
            <person name="Song Q."/>
            <person name="De Santiago L.M."/>
            <person name="Hulse-Kemp A.M."/>
            <person name="Ding M."/>
            <person name="Ye W."/>
            <person name="Kirkbride R.C."/>
            <person name="Jenkins J."/>
            <person name="Plott C."/>
            <person name="Lovell J."/>
            <person name="Lin Y.M."/>
            <person name="Vaughn R."/>
            <person name="Liu B."/>
            <person name="Simpson S."/>
            <person name="Scheffler B.E."/>
            <person name="Wen L."/>
            <person name="Saski C.A."/>
            <person name="Grover C.E."/>
            <person name="Hu G."/>
            <person name="Conover J.L."/>
            <person name="Carlson J.W."/>
            <person name="Shu S."/>
            <person name="Boston L.B."/>
            <person name="Williams M."/>
            <person name="Peterson D.G."/>
            <person name="McGee K."/>
            <person name="Jones D.C."/>
            <person name="Wendel J.F."/>
            <person name="Stelly D.M."/>
            <person name="Grimwood J."/>
            <person name="Schmutz J."/>
        </authorList>
    </citation>
    <scope>NUCLEOTIDE SEQUENCE [LARGE SCALE GENOMIC DNA]</scope>
    <source>
        <strain evidence="10">cv. TM-1</strain>
    </source>
</reference>
<reference evidence="11" key="2">
    <citation type="submission" date="2025-08" db="UniProtKB">
        <authorList>
            <consortium name="RefSeq"/>
        </authorList>
    </citation>
    <scope>IDENTIFICATION</scope>
</reference>
<evidence type="ECO:0000259" key="9">
    <source>
        <dbReference type="PROSITE" id="PS50158"/>
    </source>
</evidence>
<accession>A0ABM3ANN3</accession>
<dbReference type="PANTHER" id="PTHR35046:SF9">
    <property type="entry name" value="RNA-DIRECTED DNA POLYMERASE"/>
    <property type="match status" value="1"/>
</dbReference>
<keyword evidence="10" id="KW-1185">Reference proteome</keyword>
<evidence type="ECO:0000256" key="6">
    <source>
        <dbReference type="ARBA" id="ARBA00022918"/>
    </source>
</evidence>
<keyword evidence="6" id="KW-0695">RNA-directed DNA polymerase</keyword>
<feature type="region of interest" description="Disordered" evidence="8">
    <location>
        <begin position="39"/>
        <end position="91"/>
    </location>
</feature>
<feature type="compositionally biased region" description="Low complexity" evidence="8">
    <location>
        <begin position="44"/>
        <end position="54"/>
    </location>
</feature>
<dbReference type="RefSeq" id="XP_040955920.1">
    <property type="nucleotide sequence ID" value="XM_041099986.1"/>
</dbReference>
<evidence type="ECO:0000256" key="7">
    <source>
        <dbReference type="PROSITE-ProRule" id="PRU00047"/>
    </source>
</evidence>
<dbReference type="PANTHER" id="PTHR35046">
    <property type="entry name" value="ZINC KNUCKLE (CCHC-TYPE) FAMILY PROTEIN"/>
    <property type="match status" value="1"/>
</dbReference>
<proteinExistence type="predicted"/>
<dbReference type="InterPro" id="IPR043502">
    <property type="entry name" value="DNA/RNA_pol_sf"/>
</dbReference>
<dbReference type="Pfam" id="PF17921">
    <property type="entry name" value="Integrase_H2C2"/>
    <property type="match status" value="1"/>
</dbReference>
<organism evidence="10 11">
    <name type="scientific">Gossypium hirsutum</name>
    <name type="common">Upland cotton</name>
    <name type="synonym">Gossypium mexicanum</name>
    <dbReference type="NCBI Taxonomy" id="3635"/>
    <lineage>
        <taxon>Eukaryota</taxon>
        <taxon>Viridiplantae</taxon>
        <taxon>Streptophyta</taxon>
        <taxon>Embryophyta</taxon>
        <taxon>Tracheophyta</taxon>
        <taxon>Spermatophyta</taxon>
        <taxon>Magnoliopsida</taxon>
        <taxon>eudicotyledons</taxon>
        <taxon>Gunneridae</taxon>
        <taxon>Pentapetalae</taxon>
        <taxon>rosids</taxon>
        <taxon>malvids</taxon>
        <taxon>Malvales</taxon>
        <taxon>Malvaceae</taxon>
        <taxon>Malvoideae</taxon>
        <taxon>Gossypium</taxon>
    </lineage>
</organism>
<keyword evidence="7" id="KW-0479">Metal-binding</keyword>
<dbReference type="InterPro" id="IPR041373">
    <property type="entry name" value="RT_RNaseH"/>
</dbReference>
<keyword evidence="2" id="KW-0548">Nucleotidyltransferase</keyword>
<dbReference type="CDD" id="cd09274">
    <property type="entry name" value="RNase_HI_RT_Ty3"/>
    <property type="match status" value="1"/>
</dbReference>
<name>A0ABM3ANN3_GOSHI</name>
<feature type="compositionally biased region" description="Polar residues" evidence="8">
    <location>
        <begin position="55"/>
        <end position="66"/>
    </location>
</feature>
<keyword evidence="4" id="KW-0255">Endonuclease</keyword>
<dbReference type="Gene3D" id="4.10.60.10">
    <property type="entry name" value="Zinc finger, CCHC-type"/>
    <property type="match status" value="1"/>
</dbReference>
<dbReference type="Gene3D" id="1.10.340.70">
    <property type="match status" value="1"/>
</dbReference>
<dbReference type="SMART" id="SM00343">
    <property type="entry name" value="ZnF_C2HC"/>
    <property type="match status" value="1"/>
</dbReference>
<keyword evidence="1" id="KW-0808">Transferase</keyword>
<dbReference type="Pfam" id="PF17917">
    <property type="entry name" value="RT_RNaseH"/>
    <property type="match status" value="1"/>
</dbReference>
<evidence type="ECO:0000256" key="1">
    <source>
        <dbReference type="ARBA" id="ARBA00022679"/>
    </source>
</evidence>
<evidence type="ECO:0000256" key="3">
    <source>
        <dbReference type="ARBA" id="ARBA00022722"/>
    </source>
</evidence>
<evidence type="ECO:0000256" key="5">
    <source>
        <dbReference type="ARBA" id="ARBA00022801"/>
    </source>
</evidence>
<dbReference type="CDD" id="cd01647">
    <property type="entry name" value="RT_LTR"/>
    <property type="match status" value="1"/>
</dbReference>
<dbReference type="InterPro" id="IPR001878">
    <property type="entry name" value="Znf_CCHC"/>
</dbReference>
<dbReference type="GeneID" id="121220311"/>
<evidence type="ECO:0000256" key="4">
    <source>
        <dbReference type="ARBA" id="ARBA00022759"/>
    </source>
</evidence>
<gene>
    <name evidence="11" type="primary">LOC121220311</name>
</gene>
<dbReference type="SUPFAM" id="SSF57756">
    <property type="entry name" value="Retrovirus zinc finger-like domains"/>
    <property type="match status" value="1"/>
</dbReference>
<evidence type="ECO:0000256" key="8">
    <source>
        <dbReference type="SAM" id="MobiDB-lite"/>
    </source>
</evidence>
<dbReference type="InterPro" id="IPR021109">
    <property type="entry name" value="Peptidase_aspartic_dom_sf"/>
</dbReference>
<evidence type="ECO:0000256" key="2">
    <source>
        <dbReference type="ARBA" id="ARBA00022695"/>
    </source>
</evidence>
<feature type="domain" description="CCHC-type" evidence="9">
    <location>
        <begin position="101"/>
        <end position="117"/>
    </location>
</feature>
<keyword evidence="7" id="KW-0863">Zinc-finger</keyword>
<keyword evidence="7" id="KW-0862">Zinc</keyword>
<dbReference type="SUPFAM" id="SSF56672">
    <property type="entry name" value="DNA/RNA polymerases"/>
    <property type="match status" value="1"/>
</dbReference>
<dbReference type="CDD" id="cd00303">
    <property type="entry name" value="retropepsin_like"/>
    <property type="match status" value="1"/>
</dbReference>
<keyword evidence="3" id="KW-0540">Nuclease</keyword>
<dbReference type="InterPro" id="IPR036875">
    <property type="entry name" value="Znf_CCHC_sf"/>
</dbReference>
<dbReference type="Gene3D" id="2.40.70.10">
    <property type="entry name" value="Acid Proteases"/>
    <property type="match status" value="1"/>
</dbReference>
<protein>
    <recommendedName>
        <fullName evidence="9">CCHC-type domain-containing protein</fullName>
    </recommendedName>
</protein>
<keyword evidence="5" id="KW-0378">Hydrolase</keyword>
<evidence type="ECO:0000313" key="11">
    <source>
        <dbReference type="RefSeq" id="XP_040955920.1"/>
    </source>
</evidence>